<dbReference type="KEGG" id="auh:AWM75_01510"/>
<evidence type="ECO:0000313" key="1">
    <source>
        <dbReference type="EMBL" id="AMB98752.1"/>
    </source>
</evidence>
<gene>
    <name evidence="1" type="ORF">AWM75_01510</name>
</gene>
<dbReference type="NCBIfam" id="NF003339">
    <property type="entry name" value="PRK04351.1"/>
    <property type="match status" value="1"/>
</dbReference>
<name>A0A0X8FLD6_9LACT</name>
<dbReference type="InterPro" id="IPR006640">
    <property type="entry name" value="SprT-like_domain"/>
</dbReference>
<organism evidence="1 2">
    <name type="scientific">Aerococcus urinaehominis</name>
    <dbReference type="NCBI Taxonomy" id="128944"/>
    <lineage>
        <taxon>Bacteria</taxon>
        <taxon>Bacillati</taxon>
        <taxon>Bacillota</taxon>
        <taxon>Bacilli</taxon>
        <taxon>Lactobacillales</taxon>
        <taxon>Aerococcaceae</taxon>
        <taxon>Aerococcus</taxon>
    </lineage>
</organism>
<evidence type="ECO:0000313" key="2">
    <source>
        <dbReference type="Proteomes" id="UP000062260"/>
    </source>
</evidence>
<sequence length="151" mass="18021">MVILSNEALQDFVESQSLTYFKRPFSHLAVWNKRLRSTGGRYHLNDHHLDFNPRVLADHGWTVFAGIVRHELCHYHLHLTGKGYRHSDQDFKDLLQQVEGLRHVPSPKIIHHKYHYRCLECGQDFWRQRRLDISHFVCGNCRSKIHLIKQM</sequence>
<dbReference type="GO" id="GO:0006950">
    <property type="term" value="P:response to stress"/>
    <property type="evidence" value="ECO:0007669"/>
    <property type="project" value="UniProtKB-ARBA"/>
</dbReference>
<dbReference type="OrthoDB" id="9799909at2"/>
<reference evidence="2" key="2">
    <citation type="submission" date="2016-01" db="EMBL/GenBank/DDBJ databases">
        <title>Six Aerococcus type strain genome sequencing and assembly using PacBio and Illumina Hiseq.</title>
        <authorList>
            <person name="Carkaci D."/>
            <person name="Dargis R."/>
            <person name="Nielsen X.C."/>
            <person name="Skovgaard O."/>
            <person name="Fuursted K."/>
            <person name="Christensen J.J."/>
        </authorList>
    </citation>
    <scope>NUCLEOTIDE SEQUENCE [LARGE SCALE GENOMIC DNA]</scope>
    <source>
        <strain evidence="2">CCUG42038B</strain>
    </source>
</reference>
<accession>A0A0X8FLD6</accession>
<proteinExistence type="predicted"/>
<keyword evidence="2" id="KW-1185">Reference proteome</keyword>
<dbReference type="EMBL" id="CP014163">
    <property type="protein sequence ID" value="AMB98752.1"/>
    <property type="molecule type" value="Genomic_DNA"/>
</dbReference>
<dbReference type="Proteomes" id="UP000062260">
    <property type="component" value="Chromosome"/>
</dbReference>
<dbReference type="SMART" id="SM00731">
    <property type="entry name" value="SprT"/>
    <property type="match status" value="1"/>
</dbReference>
<dbReference type="STRING" id="128944.AWM75_01510"/>
<protein>
    <submittedName>
        <fullName evidence="1">SprT family protein</fullName>
    </submittedName>
</protein>
<dbReference type="AlphaFoldDB" id="A0A0X8FLD6"/>
<reference evidence="1 2" key="1">
    <citation type="journal article" date="2016" name="Genome Announc.">
        <title>Complete Genome Sequences of Aerococcus christensenii CCUG 28831T, Aerococcus sanguinicola CCUG 43001T, Aerococcus urinae CCUG 36881T, Aerococcus urinaeequi CCUG 28094T, Aerococcus urinaehominis CCUG 42038 BT, and Aerococcus viridans CCUG 4311T.</title>
        <authorList>
            <person name="Carkaci D."/>
            <person name="Dargis R."/>
            <person name="Nielsen X.C."/>
            <person name="Skovgaard O."/>
            <person name="Fuursted K."/>
            <person name="Christensen J.J."/>
        </authorList>
    </citation>
    <scope>NUCLEOTIDE SEQUENCE [LARGE SCALE GENOMIC DNA]</scope>
    <source>
        <strain evidence="1 2">CCUG42038B</strain>
    </source>
</reference>
<dbReference type="Pfam" id="PF10263">
    <property type="entry name" value="SprT-like"/>
    <property type="match status" value="1"/>
</dbReference>
<dbReference type="RefSeq" id="WP_067977432.1">
    <property type="nucleotide sequence ID" value="NZ_CP014163.1"/>
</dbReference>